<keyword evidence="1" id="KW-0472">Membrane</keyword>
<keyword evidence="1" id="KW-1133">Transmembrane helix</keyword>
<feature type="transmembrane region" description="Helical" evidence="1">
    <location>
        <begin position="329"/>
        <end position="349"/>
    </location>
</feature>
<name>A0A4S4KQY1_9APHY</name>
<gene>
    <name evidence="3" type="ORF">EW026_g1602</name>
</gene>
<feature type="domain" description="DUF6533" evidence="2">
    <location>
        <begin position="22"/>
        <end position="65"/>
    </location>
</feature>
<comment type="caution">
    <text evidence="3">The sequence shown here is derived from an EMBL/GenBank/DDBJ whole genome shotgun (WGS) entry which is preliminary data.</text>
</comment>
<feature type="transmembrane region" description="Helical" evidence="1">
    <location>
        <begin position="57"/>
        <end position="80"/>
    </location>
</feature>
<feature type="transmembrane region" description="Helical" evidence="1">
    <location>
        <begin position="356"/>
        <end position="380"/>
    </location>
</feature>
<dbReference type="InterPro" id="IPR045340">
    <property type="entry name" value="DUF6533"/>
</dbReference>
<evidence type="ECO:0000313" key="4">
    <source>
        <dbReference type="Proteomes" id="UP000309038"/>
    </source>
</evidence>
<dbReference type="Pfam" id="PF20151">
    <property type="entry name" value="DUF6533"/>
    <property type="match status" value="2"/>
</dbReference>
<feature type="transmembrane region" description="Helical" evidence="1">
    <location>
        <begin position="119"/>
        <end position="143"/>
    </location>
</feature>
<keyword evidence="1" id="KW-0812">Transmembrane</keyword>
<organism evidence="3 4">
    <name type="scientific">Hermanssonia centrifuga</name>
    <dbReference type="NCBI Taxonomy" id="98765"/>
    <lineage>
        <taxon>Eukaryota</taxon>
        <taxon>Fungi</taxon>
        <taxon>Dikarya</taxon>
        <taxon>Basidiomycota</taxon>
        <taxon>Agaricomycotina</taxon>
        <taxon>Agaricomycetes</taxon>
        <taxon>Polyporales</taxon>
        <taxon>Meruliaceae</taxon>
        <taxon>Hermanssonia</taxon>
    </lineage>
</organism>
<evidence type="ECO:0000259" key="2">
    <source>
        <dbReference type="Pfam" id="PF20151"/>
    </source>
</evidence>
<keyword evidence="4" id="KW-1185">Reference proteome</keyword>
<dbReference type="AlphaFoldDB" id="A0A4S4KQY1"/>
<accession>A0A4S4KQY1</accession>
<protein>
    <recommendedName>
        <fullName evidence="2">DUF6533 domain-containing protein</fullName>
    </recommendedName>
</protein>
<feature type="transmembrane region" description="Helical" evidence="1">
    <location>
        <begin position="163"/>
        <end position="184"/>
    </location>
</feature>
<dbReference type="Proteomes" id="UP000309038">
    <property type="component" value="Unassembled WGS sequence"/>
</dbReference>
<dbReference type="EMBL" id="SGPJ01000034">
    <property type="protein sequence ID" value="THH01022.1"/>
    <property type="molecule type" value="Genomic_DNA"/>
</dbReference>
<feature type="transmembrane region" description="Helical" evidence="1">
    <location>
        <begin position="92"/>
        <end position="112"/>
    </location>
</feature>
<evidence type="ECO:0000313" key="3">
    <source>
        <dbReference type="EMBL" id="THH01022.1"/>
    </source>
</evidence>
<evidence type="ECO:0000256" key="1">
    <source>
        <dbReference type="SAM" id="Phobius"/>
    </source>
</evidence>
<feature type="transmembrane region" description="Helical" evidence="1">
    <location>
        <begin position="205"/>
        <end position="224"/>
    </location>
</feature>
<feature type="domain" description="DUF6533" evidence="2">
    <location>
        <begin position="277"/>
        <end position="319"/>
    </location>
</feature>
<sequence>MAVASLSDVANIADKRALNTAAVGALSWLIWDTIIHFDVEVACIWQRPKLRVKMTYAFIRYGTIFQAGAVATLAGSARFSNTGCRDWIIEELVYMEALTLVVEVILVMRLYVLYNQNKTILLAMVTLFAAEIAMMIAVLVFVLPRMTFGPDCLVAGAPSFFMAYWLSSLAFETFLFVLTLVAFFQSVRREWGRQSILFVFVRDGTWAFVIIFICLLLNTLMYRLNTNPLAGMGYFGYLGLTPAQPRTIPLSPSHMAGPSAQDVDFTTDKMAVNMAAGAALSWLVWDTVVHFDVEVECIWRRPRLWVKMVYTFIRYVTIFHAGTWIIEELVYMEVLTVVVEIILVMRLYVLFNQNKFILGAMITLFIGEIAMMITVLAIVLPKMSFGTDCLVAAAPSFFMAYW</sequence>
<proteinExistence type="predicted"/>
<feature type="transmembrane region" description="Helical" evidence="1">
    <location>
        <begin position="304"/>
        <end position="323"/>
    </location>
</feature>
<feature type="transmembrane region" description="Helical" evidence="1">
    <location>
        <begin position="270"/>
        <end position="292"/>
    </location>
</feature>
<reference evidence="3 4" key="1">
    <citation type="submission" date="2019-02" db="EMBL/GenBank/DDBJ databases">
        <title>Genome sequencing of the rare red list fungi Phlebia centrifuga.</title>
        <authorList>
            <person name="Buettner E."/>
            <person name="Kellner H."/>
        </authorList>
    </citation>
    <scope>NUCLEOTIDE SEQUENCE [LARGE SCALE GENOMIC DNA]</scope>
    <source>
        <strain evidence="3 4">DSM 108282</strain>
    </source>
</reference>